<dbReference type="Gene3D" id="3.40.50.2000">
    <property type="entry name" value="Glycogen Phosphorylase B"/>
    <property type="match status" value="2"/>
</dbReference>
<dbReference type="Pfam" id="PF00149">
    <property type="entry name" value="Metallophos"/>
    <property type="match status" value="1"/>
</dbReference>
<feature type="domain" description="Calcineurin-like phosphoesterase" evidence="22">
    <location>
        <begin position="266"/>
        <end position="489"/>
    </location>
</feature>
<dbReference type="PROSITE" id="PS00102">
    <property type="entry name" value="PHOSPHORYLASE"/>
    <property type="match status" value="1"/>
</dbReference>
<evidence type="ECO:0000256" key="1">
    <source>
        <dbReference type="ARBA" id="ARBA00001275"/>
    </source>
</evidence>
<evidence type="ECO:0000256" key="13">
    <source>
        <dbReference type="ARBA" id="ARBA00022729"/>
    </source>
</evidence>
<keyword evidence="26" id="KW-1185">Reference proteome</keyword>
<comment type="catalytic activity">
    <reaction evidence="20">
        <text>a phosphate monoester + H2O = an alcohol + phosphate</text>
        <dbReference type="Rhea" id="RHEA:15017"/>
        <dbReference type="ChEBI" id="CHEBI:15377"/>
        <dbReference type="ChEBI" id="CHEBI:30879"/>
        <dbReference type="ChEBI" id="CHEBI:43474"/>
        <dbReference type="ChEBI" id="CHEBI:67140"/>
        <dbReference type="EC" id="3.1.3.2"/>
    </reaction>
</comment>
<evidence type="ECO:0000256" key="9">
    <source>
        <dbReference type="ARBA" id="ARBA00022533"/>
    </source>
</evidence>
<evidence type="ECO:0000313" key="26">
    <source>
        <dbReference type="Proteomes" id="UP001189624"/>
    </source>
</evidence>
<evidence type="ECO:0000256" key="15">
    <source>
        <dbReference type="ARBA" id="ARBA00022898"/>
    </source>
</evidence>
<dbReference type="InterPro" id="IPR015914">
    <property type="entry name" value="PAPs_N"/>
</dbReference>
<dbReference type="Gramene" id="rna-AYBTSS11_LOCUS9328">
    <property type="protein sequence ID" value="CAJ1939768.1"/>
    <property type="gene ID" value="gene-AYBTSS11_LOCUS9328"/>
</dbReference>
<protein>
    <recommendedName>
        <fullName evidence="19 20">Multifunctional fusion protein</fullName>
    </recommendedName>
    <domain>
        <recommendedName>
            <fullName evidence="19">Alpha-1,4 glucan phosphorylase</fullName>
            <ecNumber evidence="19">2.4.1.1</ecNumber>
        </recommendedName>
    </domain>
    <domain>
        <recommendedName>
            <fullName evidence="20">Purple acid phosphatase</fullName>
            <ecNumber evidence="20">3.1.3.2</ecNumber>
        </recommendedName>
    </domain>
</protein>
<comment type="cofactor">
    <cofactor evidence="2 19">
        <name>pyridoxal 5'-phosphate</name>
        <dbReference type="ChEBI" id="CHEBI:597326"/>
    </cofactor>
</comment>
<dbReference type="GO" id="GO:0046872">
    <property type="term" value="F:metal ion binding"/>
    <property type="evidence" value="ECO:0007669"/>
    <property type="project" value="InterPro"/>
</dbReference>
<dbReference type="InterPro" id="IPR000811">
    <property type="entry name" value="Glyco_trans_35"/>
</dbReference>
<comment type="cofactor">
    <cofactor evidence="4">
        <name>Fe cation</name>
        <dbReference type="ChEBI" id="CHEBI:24875"/>
    </cofactor>
</comment>
<evidence type="ECO:0000256" key="11">
    <source>
        <dbReference type="ARBA" id="ARBA00022676"/>
    </source>
</evidence>
<comment type="catalytic activity">
    <reaction evidence="1 19">
        <text>[(1-&gt;4)-alpha-D-glucosyl](n) + phosphate = [(1-&gt;4)-alpha-D-glucosyl](n-1) + alpha-D-glucose 1-phosphate</text>
        <dbReference type="Rhea" id="RHEA:41732"/>
        <dbReference type="Rhea" id="RHEA-COMP:9584"/>
        <dbReference type="Rhea" id="RHEA-COMP:9586"/>
        <dbReference type="ChEBI" id="CHEBI:15444"/>
        <dbReference type="ChEBI" id="CHEBI:43474"/>
        <dbReference type="ChEBI" id="CHEBI:58601"/>
        <dbReference type="EC" id="2.4.1.1"/>
    </reaction>
</comment>
<evidence type="ECO:0000313" key="25">
    <source>
        <dbReference type="EMBL" id="CAJ1939768.1"/>
    </source>
</evidence>
<keyword evidence="11 19" id="KW-0328">Glycosyltransferase</keyword>
<dbReference type="Pfam" id="PF16656">
    <property type="entry name" value="Pur_ac_phosph_N"/>
    <property type="match status" value="1"/>
</dbReference>
<dbReference type="FunFam" id="3.40.50.2000:FF:000105">
    <property type="entry name" value="Alpha-1,4 glucan phosphorylase"/>
    <property type="match status" value="1"/>
</dbReference>
<gene>
    <name evidence="25" type="ORF">AYBTSS11_LOCUS9328</name>
</gene>
<comment type="similarity">
    <text evidence="6 19">Belongs to the glycogen phosphorylase family.</text>
</comment>
<feature type="chain" id="PRO_5041514776" description="Multifunctional fusion protein" evidence="20">
    <location>
        <begin position="28"/>
        <end position="1665"/>
    </location>
</feature>
<keyword evidence="13 20" id="KW-0732">Signal</keyword>
<evidence type="ECO:0000256" key="2">
    <source>
        <dbReference type="ARBA" id="ARBA00001933"/>
    </source>
</evidence>
<organism evidence="25 26">
    <name type="scientific">Sphenostylis stenocarpa</name>
    <dbReference type="NCBI Taxonomy" id="92480"/>
    <lineage>
        <taxon>Eukaryota</taxon>
        <taxon>Viridiplantae</taxon>
        <taxon>Streptophyta</taxon>
        <taxon>Embryophyta</taxon>
        <taxon>Tracheophyta</taxon>
        <taxon>Spermatophyta</taxon>
        <taxon>Magnoliopsida</taxon>
        <taxon>eudicotyledons</taxon>
        <taxon>Gunneridae</taxon>
        <taxon>Pentapetalae</taxon>
        <taxon>rosids</taxon>
        <taxon>fabids</taxon>
        <taxon>Fabales</taxon>
        <taxon>Fabaceae</taxon>
        <taxon>Papilionoideae</taxon>
        <taxon>50 kb inversion clade</taxon>
        <taxon>NPAAA clade</taxon>
        <taxon>indigoferoid/millettioid clade</taxon>
        <taxon>Phaseoleae</taxon>
        <taxon>Sphenostylis</taxon>
    </lineage>
</organism>
<sequence>MISDHATLPFLLSFFIFLHFHSPCAHSKPSISVTPTTLSKSGDFVHVQWSGIEAPSDLDFLAIYSPPTSPHDNYIGYRFLSQSASWETGSGSISLPLIDLRAGYSFRIFRWTRAEINPKRQDHDHNPLPATHHLLAFTGEVAFAPDRGPGQIHLAFADQDDAMRVMYVSPNPKETYVRYGEKEHALDGVALARVERYEREHMCDAPANTSVGWRDPGYIHNALLTNLKKGQRYYYKVGNDNGGWTATHSFVSRNSDSDETIAFLFGDMGTTVPYNTFLRTQEESISTMKWILRDVEALGDKPAFVSHIGDISYARGYSWLWDQFFSQIEPVASKVAYHVCIGNHEYNWPLQPWKPDWASYGKDGGGECGVPYSLRFNMPGNSSESTGTAAPPTKNLYYSFDMGAVHFVYISTETNFLPGSNQYNFLKHDLESVDRNKTPFVVVQGHRPMYTTSHENRDAALRAKMLEHLEPLLVNNNVSLALWGHVHRYERFCALNNFTCGDNVGQRAGDDKGYTVHIVIGMAGQDWQPTWQPRADHPDDPIFPQPKWSLYRGGEFGYTRLVATKQKLVLSYVGNHDGVVHDMVEILASGEVIIGNGNCSIVVNSEPEYKIVESTLSWYVKGGSVLLLGAFMGYVLGFVTSAKKKSDKARSNWTPVKTEETLSDIKLGIAILRCSPWLYSDKKPACSMAALHFSTTCRHSNSPLRFNSKSSFIGFTQRNNIWQLIVITKSNSRRAVRKLYVKNVASDKKQELKDPLSEQDTFNEFVPDSASIASSIKFHAEFTTPFSPEKFELNKAFFATAESVRDSLIINWNATNDYYEKKNVKQAYYMSMEYLQGRALLNAIGNLQLSGPYAEALRKLGHNLEDVANKEPDAALGNGGLGRLASCFLDSLATLNYPAWGYGLRYKYGLFKQHITKDGQVEVAENWLEMGNPWEILRNDVSYPVKFYGEVILGPNGNKQWVGGENILAVAYDVPIPGYKTRTTVNLRLWSTKVSQEEFDLRAFNSGDHAKAYAVMKNAEKICYVLYPGDESTEGKTLRLKQQYTLCSASLQDIIARFEKRSGKRVNWDTLPDKVVVQMNDTHPTLCIPELIRILMDVKGLNWEKAWNITKRTVAYTNHTVLPEALEKWSLTLLQGLLPRHVEIISKIDEELIHEIISEYGIDDLDLLQQRLKKMRILENIELPNSVLELLSITEEASAVDPVKEVDVDDTDVKATEKEEEKDDDDDDIGEEEQEEDTENSSVEEVMDSKVEARFKVDPKLPMMVRMANLCVAGGFSVNGVAAIHTEIVKEEVFNEFYKLWPEKFQNKTNGVTPRRWIRFCNPDLSKIITKWTGTEDWITDLEKLAILRKFADNEDLQLEWIEAKRRNKIKIASFLKDKTGYVVNPSAMFDVQVKRIHEYKRQLLNIMGIVYRYKKMKELSAEERKEMFVPRVCIFGGKAFATYVQAKRIVKFITDVGATINRDPEIGDLLKVVFVPDYNVSVAEILIPGSELSQHISTGGMEASGTSNMKFAMNGCILIGTLDGANVEIREEIGEDNFFLFGARAEEIAGLRKERAEGKFVADPRFEEVKTYVRSGVFGPYNYEELMGSLEGNEGYGRADYFLVGKDFPSYLECQEEVDKAYRDQKRWTKMSILNTAGSYKFSSDRTIHEYARDIWRIEPVDLA</sequence>
<comment type="function">
    <text evidence="19">Allosteric enzyme that catalyzes the rate-limiting step in glycogen catabolism, the phosphorolytic cleavage of glycogen to produce glucose-1-phosphate, and plays a central role in maintaining cellular and organismal glucose homeostasis.</text>
</comment>
<keyword evidence="20" id="KW-0378">Hydrolase</keyword>
<evidence type="ECO:0000256" key="3">
    <source>
        <dbReference type="ARBA" id="ARBA00001947"/>
    </source>
</evidence>
<evidence type="ECO:0000256" key="7">
    <source>
        <dbReference type="ARBA" id="ARBA00008723"/>
    </source>
</evidence>
<evidence type="ECO:0000256" key="21">
    <source>
        <dbReference type="SAM" id="MobiDB-lite"/>
    </source>
</evidence>
<keyword evidence="17" id="KW-0325">Glycoprotein</keyword>
<dbReference type="EC" id="3.1.3.2" evidence="20"/>
<dbReference type="Gene3D" id="3.60.21.10">
    <property type="match status" value="1"/>
</dbReference>
<dbReference type="CDD" id="cd00839">
    <property type="entry name" value="MPP_PAPs"/>
    <property type="match status" value="1"/>
</dbReference>
<dbReference type="CDD" id="cd04300">
    <property type="entry name" value="GT35_Glycogen_Phosphorylase"/>
    <property type="match status" value="1"/>
</dbReference>
<evidence type="ECO:0000256" key="5">
    <source>
        <dbReference type="ARBA" id="ARBA00004229"/>
    </source>
</evidence>
<comment type="cofactor">
    <cofactor evidence="3">
        <name>Zn(2+)</name>
        <dbReference type="ChEBI" id="CHEBI:29105"/>
    </cofactor>
</comment>
<dbReference type="InterPro" id="IPR041792">
    <property type="entry name" value="MPP_PAP"/>
</dbReference>
<evidence type="ECO:0000256" key="6">
    <source>
        <dbReference type="ARBA" id="ARBA00006047"/>
    </source>
</evidence>
<dbReference type="InterPro" id="IPR004843">
    <property type="entry name" value="Calcineurin-like_PHP"/>
</dbReference>
<evidence type="ECO:0000256" key="4">
    <source>
        <dbReference type="ARBA" id="ARBA00001962"/>
    </source>
</evidence>
<evidence type="ECO:0000259" key="23">
    <source>
        <dbReference type="Pfam" id="PF14008"/>
    </source>
</evidence>
<keyword evidence="16" id="KW-0809">Transit peptide</keyword>
<evidence type="ECO:0000256" key="18">
    <source>
        <dbReference type="ARBA" id="ARBA00023277"/>
    </source>
</evidence>
<dbReference type="GO" id="GO:0003993">
    <property type="term" value="F:acid phosphatase activity"/>
    <property type="evidence" value="ECO:0007669"/>
    <property type="project" value="UniProtKB-EC"/>
</dbReference>
<comment type="similarity">
    <text evidence="7 20">Belongs to the metallophosphoesterase superfamily. Purple acid phosphatase family.</text>
</comment>
<dbReference type="SUPFAM" id="SSF53756">
    <property type="entry name" value="UDP-Glycosyltransferase/glycogen phosphorylase"/>
    <property type="match status" value="2"/>
</dbReference>
<dbReference type="GO" id="GO:0008184">
    <property type="term" value="F:glycogen phosphorylase activity"/>
    <property type="evidence" value="ECO:0007669"/>
    <property type="project" value="InterPro"/>
</dbReference>
<dbReference type="Pfam" id="PF14008">
    <property type="entry name" value="Metallophos_C"/>
    <property type="match status" value="1"/>
</dbReference>
<keyword evidence="12 19" id="KW-0808">Transferase</keyword>
<dbReference type="FunFam" id="3.40.50.2000:FF:000003">
    <property type="entry name" value="Alpha-1,4 glucan phosphorylase"/>
    <property type="match status" value="1"/>
</dbReference>
<evidence type="ECO:0000256" key="14">
    <source>
        <dbReference type="ARBA" id="ARBA00022833"/>
    </source>
</evidence>
<feature type="signal peptide" evidence="20">
    <location>
        <begin position="1"/>
        <end position="27"/>
    </location>
</feature>
<keyword evidence="18 19" id="KW-0119">Carbohydrate metabolism</keyword>
<evidence type="ECO:0000256" key="8">
    <source>
        <dbReference type="ARBA" id="ARBA00022528"/>
    </source>
</evidence>
<dbReference type="Pfam" id="PF00343">
    <property type="entry name" value="Phosphorylase"/>
    <property type="match status" value="2"/>
</dbReference>
<name>A0AA86SU32_9FABA</name>
<reference evidence="25" key="1">
    <citation type="submission" date="2023-10" db="EMBL/GenBank/DDBJ databases">
        <authorList>
            <person name="Domelevo Entfellner J.-B."/>
        </authorList>
    </citation>
    <scope>NUCLEOTIDE SEQUENCE</scope>
</reference>
<dbReference type="EC" id="2.4.1.1" evidence="19"/>
<dbReference type="PANTHER" id="PTHR11468">
    <property type="entry name" value="GLYCOGEN PHOSPHORYLASE"/>
    <property type="match status" value="1"/>
</dbReference>
<keyword evidence="8" id="KW-0150">Chloroplast</keyword>
<evidence type="ECO:0000259" key="22">
    <source>
        <dbReference type="Pfam" id="PF00149"/>
    </source>
</evidence>
<dbReference type="GO" id="GO:0030170">
    <property type="term" value="F:pyridoxal phosphate binding"/>
    <property type="evidence" value="ECO:0007669"/>
    <property type="project" value="TreeGrafter"/>
</dbReference>
<feature type="compositionally biased region" description="Basic and acidic residues" evidence="21">
    <location>
        <begin position="1202"/>
        <end position="1219"/>
    </location>
</feature>
<evidence type="ECO:0000256" key="16">
    <source>
        <dbReference type="ARBA" id="ARBA00022946"/>
    </source>
</evidence>
<proteinExistence type="inferred from homology"/>
<evidence type="ECO:0000256" key="12">
    <source>
        <dbReference type="ARBA" id="ARBA00022679"/>
    </source>
</evidence>
<dbReference type="InterPro" id="IPR008963">
    <property type="entry name" value="Purple_acid_Pase-like_N"/>
</dbReference>
<evidence type="ECO:0000256" key="19">
    <source>
        <dbReference type="RuleBase" id="RU000587"/>
    </source>
</evidence>
<dbReference type="PANTHER" id="PTHR11468:SF27">
    <property type="entry name" value="ALPHA-1,4 GLUCAN PHOSPHORYLASE L-2 ISOZYME, CHLOROPLASTIC_AMYLOPLASTIC"/>
    <property type="match status" value="1"/>
</dbReference>
<accession>A0AA86SU32</accession>
<dbReference type="Gene3D" id="2.60.40.380">
    <property type="entry name" value="Purple acid phosphatase-like, N-terminal"/>
    <property type="match status" value="1"/>
</dbReference>
<dbReference type="InterPro" id="IPR035090">
    <property type="entry name" value="Pyridoxal_P_attach_site"/>
</dbReference>
<keyword evidence="9" id="KW-0021">Allosteric enzyme</keyword>
<dbReference type="GO" id="GO:0005980">
    <property type="term" value="P:glycogen catabolic process"/>
    <property type="evidence" value="ECO:0007669"/>
    <property type="project" value="TreeGrafter"/>
</dbReference>
<dbReference type="GO" id="GO:0009507">
    <property type="term" value="C:chloroplast"/>
    <property type="evidence" value="ECO:0007669"/>
    <property type="project" value="UniProtKB-SubCell"/>
</dbReference>
<evidence type="ECO:0000259" key="24">
    <source>
        <dbReference type="Pfam" id="PF16656"/>
    </source>
</evidence>
<dbReference type="InterPro" id="IPR025733">
    <property type="entry name" value="PAPs_C"/>
</dbReference>
<keyword evidence="14" id="KW-0862">Zinc</keyword>
<comment type="subcellular location">
    <subcellularLocation>
        <location evidence="5">Plastid</location>
        <location evidence="5">Chloroplast</location>
    </subcellularLocation>
</comment>
<dbReference type="Proteomes" id="UP001189624">
    <property type="component" value="Chromosome 3"/>
</dbReference>
<evidence type="ECO:0000256" key="10">
    <source>
        <dbReference type="ARBA" id="ARBA00022640"/>
    </source>
</evidence>
<dbReference type="EMBL" id="OY731400">
    <property type="protein sequence ID" value="CAJ1939768.1"/>
    <property type="molecule type" value="Genomic_DNA"/>
</dbReference>
<feature type="compositionally biased region" description="Acidic residues" evidence="21">
    <location>
        <begin position="1220"/>
        <end position="1239"/>
    </location>
</feature>
<keyword evidence="15 19" id="KW-0663">Pyridoxal phosphate</keyword>
<dbReference type="InterPro" id="IPR029052">
    <property type="entry name" value="Metallo-depent_PP-like"/>
</dbReference>
<feature type="domain" description="Purple acid phosphatase N-terminal" evidence="24">
    <location>
        <begin position="149"/>
        <end position="251"/>
    </location>
</feature>
<keyword evidence="10" id="KW-0934">Plastid</keyword>
<dbReference type="SUPFAM" id="SSF56300">
    <property type="entry name" value="Metallo-dependent phosphatases"/>
    <property type="match status" value="1"/>
</dbReference>
<dbReference type="SUPFAM" id="SSF49363">
    <property type="entry name" value="Purple acid phosphatase, N-terminal domain"/>
    <property type="match status" value="1"/>
</dbReference>
<feature type="domain" description="Purple acid phosphatase C-terminal" evidence="23">
    <location>
        <begin position="515"/>
        <end position="582"/>
    </location>
</feature>
<evidence type="ECO:0000256" key="17">
    <source>
        <dbReference type="ARBA" id="ARBA00023180"/>
    </source>
</evidence>
<evidence type="ECO:0000256" key="20">
    <source>
        <dbReference type="RuleBase" id="RU361203"/>
    </source>
</evidence>
<feature type="region of interest" description="Disordered" evidence="21">
    <location>
        <begin position="1202"/>
        <end position="1246"/>
    </location>
</feature>